<feature type="domain" description="Peptidase S54 rhomboid" evidence="8">
    <location>
        <begin position="161"/>
        <end position="312"/>
    </location>
</feature>
<dbReference type="InterPro" id="IPR022764">
    <property type="entry name" value="Peptidase_S54_rhomboid_dom"/>
</dbReference>
<dbReference type="STRING" id="1745343.A0A2J6QDR5"/>
<dbReference type="EMBL" id="KZ613472">
    <property type="protein sequence ID" value="PMD24411.1"/>
    <property type="molecule type" value="Genomic_DNA"/>
</dbReference>
<keyword evidence="10" id="KW-1185">Reference proteome</keyword>
<dbReference type="GO" id="GO:0006465">
    <property type="term" value="P:signal peptide processing"/>
    <property type="evidence" value="ECO:0007669"/>
    <property type="project" value="TreeGrafter"/>
</dbReference>
<gene>
    <name evidence="9" type="ORF">NA56DRAFT_656152</name>
</gene>
<dbReference type="AlphaFoldDB" id="A0A2J6QDR5"/>
<sequence length="335" mass="37022">MFRPHFSRKATCRIVDPAPRARVLGNHSYSTQQAHQYHFSLGRVRALGPILWVFTAVGTIYLGCAAYEVHQDVQEFKKLPLGPLTYANIDAARSNKGTRQATATKSFSLMDVFTTPWSNLNSSEKMITTAAALNLGIFAATWNSPRAFLAFAHIPINSRNFTLFTSMFGHAGSLHLSLNMYALFSFGPQVAGSPTIESSGSHLTAFYLSSGLMASLAYHLTTIWPNKMSRFSPALGASGAIYAMLGAWAMNYPDQHIGIIFIPGSLPAEHALWGIFAFELWGTLIGFGPYLRWAHAAHLGGLGVGMAYVIYDGKNRMWKPTRRFAFNQMQRLKMI</sequence>
<reference evidence="9 10" key="1">
    <citation type="submission" date="2016-05" db="EMBL/GenBank/DDBJ databases">
        <title>A degradative enzymes factory behind the ericoid mycorrhizal symbiosis.</title>
        <authorList>
            <consortium name="DOE Joint Genome Institute"/>
            <person name="Martino E."/>
            <person name="Morin E."/>
            <person name="Grelet G."/>
            <person name="Kuo A."/>
            <person name="Kohler A."/>
            <person name="Daghino S."/>
            <person name="Barry K."/>
            <person name="Choi C."/>
            <person name="Cichocki N."/>
            <person name="Clum A."/>
            <person name="Copeland A."/>
            <person name="Hainaut M."/>
            <person name="Haridas S."/>
            <person name="Labutti K."/>
            <person name="Lindquist E."/>
            <person name="Lipzen A."/>
            <person name="Khouja H.-R."/>
            <person name="Murat C."/>
            <person name="Ohm R."/>
            <person name="Olson A."/>
            <person name="Spatafora J."/>
            <person name="Veneault-Fourrey C."/>
            <person name="Henrissat B."/>
            <person name="Grigoriev I."/>
            <person name="Martin F."/>
            <person name="Perotto S."/>
        </authorList>
    </citation>
    <scope>NUCLEOTIDE SEQUENCE [LARGE SCALE GENOMIC DNA]</scope>
    <source>
        <strain evidence="9 10">UAMH 7357</strain>
    </source>
</reference>
<feature type="transmembrane region" description="Helical" evidence="7">
    <location>
        <begin position="50"/>
        <end position="69"/>
    </location>
</feature>
<keyword evidence="3 7" id="KW-0812">Transmembrane</keyword>
<dbReference type="SUPFAM" id="SSF144091">
    <property type="entry name" value="Rhomboid-like"/>
    <property type="match status" value="1"/>
</dbReference>
<keyword evidence="4" id="KW-0378">Hydrolase</keyword>
<dbReference type="OrthoDB" id="10260614at2759"/>
<dbReference type="InterPro" id="IPR035952">
    <property type="entry name" value="Rhomboid-like_sf"/>
</dbReference>
<feature type="transmembrane region" description="Helical" evidence="7">
    <location>
        <begin position="290"/>
        <end position="311"/>
    </location>
</feature>
<evidence type="ECO:0000256" key="2">
    <source>
        <dbReference type="ARBA" id="ARBA00009045"/>
    </source>
</evidence>
<feature type="transmembrane region" description="Helical" evidence="7">
    <location>
        <begin position="161"/>
        <end position="184"/>
    </location>
</feature>
<evidence type="ECO:0000313" key="9">
    <source>
        <dbReference type="EMBL" id="PMD24411.1"/>
    </source>
</evidence>
<evidence type="ECO:0000256" key="5">
    <source>
        <dbReference type="ARBA" id="ARBA00022989"/>
    </source>
</evidence>
<evidence type="ECO:0000256" key="7">
    <source>
        <dbReference type="SAM" id="Phobius"/>
    </source>
</evidence>
<dbReference type="Gene3D" id="1.20.1540.10">
    <property type="entry name" value="Rhomboid-like"/>
    <property type="match status" value="1"/>
</dbReference>
<dbReference type="Proteomes" id="UP000235672">
    <property type="component" value="Unassembled WGS sequence"/>
</dbReference>
<dbReference type="GO" id="GO:0016020">
    <property type="term" value="C:membrane"/>
    <property type="evidence" value="ECO:0007669"/>
    <property type="project" value="UniProtKB-SubCell"/>
</dbReference>
<organism evidence="9 10">
    <name type="scientific">Hyaloscypha hepaticicola</name>
    <dbReference type="NCBI Taxonomy" id="2082293"/>
    <lineage>
        <taxon>Eukaryota</taxon>
        <taxon>Fungi</taxon>
        <taxon>Dikarya</taxon>
        <taxon>Ascomycota</taxon>
        <taxon>Pezizomycotina</taxon>
        <taxon>Leotiomycetes</taxon>
        <taxon>Helotiales</taxon>
        <taxon>Hyaloscyphaceae</taxon>
        <taxon>Hyaloscypha</taxon>
    </lineage>
</organism>
<dbReference type="GO" id="GO:0004252">
    <property type="term" value="F:serine-type endopeptidase activity"/>
    <property type="evidence" value="ECO:0007669"/>
    <property type="project" value="InterPro"/>
</dbReference>
<evidence type="ECO:0000313" key="10">
    <source>
        <dbReference type="Proteomes" id="UP000235672"/>
    </source>
</evidence>
<comment type="subcellular location">
    <subcellularLocation>
        <location evidence="1">Membrane</location>
        <topology evidence="1">Multi-pass membrane protein</topology>
    </subcellularLocation>
</comment>
<feature type="transmembrane region" description="Helical" evidence="7">
    <location>
        <begin position="204"/>
        <end position="224"/>
    </location>
</feature>
<proteinExistence type="inferred from homology"/>
<dbReference type="PANTHER" id="PTHR43731">
    <property type="entry name" value="RHOMBOID PROTEASE"/>
    <property type="match status" value="1"/>
</dbReference>
<evidence type="ECO:0000256" key="4">
    <source>
        <dbReference type="ARBA" id="ARBA00022801"/>
    </source>
</evidence>
<evidence type="ECO:0000256" key="6">
    <source>
        <dbReference type="ARBA" id="ARBA00023136"/>
    </source>
</evidence>
<dbReference type="PANTHER" id="PTHR43731:SF14">
    <property type="entry name" value="PRESENILIN-ASSOCIATED RHOMBOID-LIKE PROTEIN, MITOCHONDRIAL"/>
    <property type="match status" value="1"/>
</dbReference>
<feature type="transmembrane region" description="Helical" evidence="7">
    <location>
        <begin position="126"/>
        <end position="149"/>
    </location>
</feature>
<feature type="transmembrane region" description="Helical" evidence="7">
    <location>
        <begin position="231"/>
        <end position="250"/>
    </location>
</feature>
<dbReference type="InterPro" id="IPR050925">
    <property type="entry name" value="Rhomboid_protease_S54"/>
</dbReference>
<dbReference type="Pfam" id="PF01694">
    <property type="entry name" value="Rhomboid"/>
    <property type="match status" value="1"/>
</dbReference>
<protein>
    <submittedName>
        <fullName evidence="9">Rhomboid-domain-containing protein</fullName>
    </submittedName>
</protein>
<keyword evidence="6 7" id="KW-0472">Membrane</keyword>
<comment type="similarity">
    <text evidence="2">Belongs to the peptidase S54 family.</text>
</comment>
<accession>A0A2J6QDR5</accession>
<keyword evidence="5 7" id="KW-1133">Transmembrane helix</keyword>
<evidence type="ECO:0000256" key="1">
    <source>
        <dbReference type="ARBA" id="ARBA00004141"/>
    </source>
</evidence>
<evidence type="ECO:0000259" key="8">
    <source>
        <dbReference type="Pfam" id="PF01694"/>
    </source>
</evidence>
<evidence type="ECO:0000256" key="3">
    <source>
        <dbReference type="ARBA" id="ARBA00022692"/>
    </source>
</evidence>
<name>A0A2J6QDR5_9HELO</name>